<dbReference type="PANTHER" id="PTHR32196:SF32">
    <property type="entry name" value="XYLOSE TRANSPORT SYSTEM PERMEASE PROTEIN XYLH"/>
    <property type="match status" value="1"/>
</dbReference>
<protein>
    <recommendedName>
        <fullName evidence="10">Xylose transport system permease protein XylH</fullName>
    </recommendedName>
</protein>
<reference evidence="12 13" key="1">
    <citation type="submission" date="2017-07" db="EMBL/GenBank/DDBJ databases">
        <title>Whole genome sequence of Azospirillum brasilense 2A1, a potential biofertilizer strain.</title>
        <authorList>
            <person name="Fontana C.A."/>
            <person name="Toffoli L.M."/>
            <person name="Salazar S.M."/>
            <person name="Puglisi E."/>
            <person name="Pedraza R."/>
            <person name="Bassi D."/>
            <person name="Cocconcelli P.S."/>
        </authorList>
    </citation>
    <scope>NUCLEOTIDE SEQUENCE [LARGE SCALE GENOMIC DNA]</scope>
    <source>
        <strain evidence="12 13">2A1</strain>
        <plasmid evidence="12">unnamed</plasmid>
    </source>
</reference>
<evidence type="ECO:0000256" key="3">
    <source>
        <dbReference type="ARBA" id="ARBA00022475"/>
    </source>
</evidence>
<evidence type="ECO:0000256" key="11">
    <source>
        <dbReference type="SAM" id="Phobius"/>
    </source>
</evidence>
<dbReference type="PANTHER" id="PTHR32196">
    <property type="entry name" value="ABC TRANSPORTER PERMEASE PROTEIN YPHD-RELATED-RELATED"/>
    <property type="match status" value="1"/>
</dbReference>
<geneLocation type="plasmid" evidence="12">
    <name>unnamed</name>
</geneLocation>
<sequence>MSAELNLPARGPRVSMGRFVKAHMREYGMLLSLVAIVLFFQYMTDGTLLQPLNLTNLVLQNSYIVIMALGMLLVIVAGHIDLSVGSVVALIGALAATLMVRLHLDFVTTTLLCLLAGAAIGAVQGFWVAYLRIPSFIVTLAGMLVFRGLCLILLAGQSVGPFPVEFQRLSSGFIPDFLALDAFNLGKFHLTSLLLCGAVATALVVMNTMARLRRQSVAIEQEPLPLFVAKNVALAAVLIYVGQLMASYRGLPNVLIIMSVLIALYSFVTRNTTVGRRVYALGGNEKAAKLSGIDTRRLSFYTFVNMGVLAALAGLIFAARLNTATPKAGVSFELDVIAACFIGGASASGGVGRVTGAVIGAFIMGVMNNGMSILGIGIDWQQVIKGMVLLAAVTIDVYNKNKA</sequence>
<evidence type="ECO:0000256" key="1">
    <source>
        <dbReference type="ARBA" id="ARBA00004651"/>
    </source>
</evidence>
<evidence type="ECO:0000256" key="8">
    <source>
        <dbReference type="ARBA" id="ARBA00023136"/>
    </source>
</evidence>
<evidence type="ECO:0000256" key="7">
    <source>
        <dbReference type="ARBA" id="ARBA00022989"/>
    </source>
</evidence>
<dbReference type="GO" id="GO:0005886">
    <property type="term" value="C:plasma membrane"/>
    <property type="evidence" value="ECO:0007669"/>
    <property type="project" value="UniProtKB-SubCell"/>
</dbReference>
<comment type="caution">
    <text evidence="12">The sequence shown here is derived from an EMBL/GenBank/DDBJ whole genome shotgun (WGS) entry which is preliminary data.</text>
</comment>
<dbReference type="NCBIfam" id="NF040906">
    <property type="entry name" value="GguB"/>
    <property type="match status" value="1"/>
</dbReference>
<dbReference type="InterPro" id="IPR001851">
    <property type="entry name" value="ABC_transp_permease"/>
</dbReference>
<keyword evidence="3" id="KW-1003">Cell membrane</keyword>
<keyword evidence="7 11" id="KW-1133">Transmembrane helix</keyword>
<feature type="transmembrane region" description="Helical" evidence="11">
    <location>
        <begin position="56"/>
        <end position="75"/>
    </location>
</feature>
<keyword evidence="5" id="KW-0762">Sugar transport</keyword>
<gene>
    <name evidence="12" type="ORF">CHT98_14815</name>
</gene>
<organism evidence="12 13">
    <name type="scientific">Azospirillum brasilense</name>
    <dbReference type="NCBI Taxonomy" id="192"/>
    <lineage>
        <taxon>Bacteria</taxon>
        <taxon>Pseudomonadati</taxon>
        <taxon>Pseudomonadota</taxon>
        <taxon>Alphaproteobacteria</taxon>
        <taxon>Rhodospirillales</taxon>
        <taxon>Azospirillaceae</taxon>
        <taxon>Azospirillum</taxon>
    </lineage>
</organism>
<evidence type="ECO:0000256" key="10">
    <source>
        <dbReference type="ARBA" id="ARBA00035686"/>
    </source>
</evidence>
<keyword evidence="8 11" id="KW-0472">Membrane</keyword>
<feature type="transmembrane region" description="Helical" evidence="11">
    <location>
        <begin position="82"/>
        <end position="100"/>
    </location>
</feature>
<keyword evidence="12" id="KW-0614">Plasmid</keyword>
<evidence type="ECO:0000256" key="4">
    <source>
        <dbReference type="ARBA" id="ARBA00022519"/>
    </source>
</evidence>
<feature type="transmembrane region" description="Helical" evidence="11">
    <location>
        <begin position="227"/>
        <end position="245"/>
    </location>
</feature>
<feature type="transmembrane region" description="Helical" evidence="11">
    <location>
        <begin position="336"/>
        <end position="363"/>
    </location>
</feature>
<evidence type="ECO:0000256" key="2">
    <source>
        <dbReference type="ARBA" id="ARBA00022448"/>
    </source>
</evidence>
<name>A0A235HCM8_AZOBR</name>
<dbReference type="GO" id="GO:0022857">
    <property type="term" value="F:transmembrane transporter activity"/>
    <property type="evidence" value="ECO:0007669"/>
    <property type="project" value="InterPro"/>
</dbReference>
<dbReference type="EMBL" id="NOWT01000013">
    <property type="protein sequence ID" value="OYD83472.1"/>
    <property type="molecule type" value="Genomic_DNA"/>
</dbReference>
<evidence type="ECO:0000256" key="9">
    <source>
        <dbReference type="ARBA" id="ARBA00035611"/>
    </source>
</evidence>
<keyword evidence="4" id="KW-0997">Cell inner membrane</keyword>
<feature type="transmembrane region" description="Helical" evidence="11">
    <location>
        <begin position="298"/>
        <end position="321"/>
    </location>
</feature>
<dbReference type="Pfam" id="PF02653">
    <property type="entry name" value="BPD_transp_2"/>
    <property type="match status" value="1"/>
</dbReference>
<comment type="subcellular location">
    <subcellularLocation>
        <location evidence="1">Cell membrane</location>
        <topology evidence="1">Multi-pass membrane protein</topology>
    </subcellularLocation>
</comment>
<feature type="transmembrane region" description="Helical" evidence="11">
    <location>
        <begin position="27"/>
        <end position="44"/>
    </location>
</feature>
<proteinExistence type="predicted"/>
<dbReference type="RefSeq" id="WP_094304045.1">
    <property type="nucleotide sequence ID" value="NZ_NOWT01000013.1"/>
</dbReference>
<accession>A0A235HCM8</accession>
<evidence type="ECO:0000256" key="5">
    <source>
        <dbReference type="ARBA" id="ARBA00022597"/>
    </source>
</evidence>
<dbReference type="AlphaFoldDB" id="A0A235HCM8"/>
<dbReference type="CDD" id="cd06579">
    <property type="entry name" value="TM_PBP1_transp_AraH_like"/>
    <property type="match status" value="1"/>
</dbReference>
<feature type="transmembrane region" description="Helical" evidence="11">
    <location>
        <begin position="136"/>
        <end position="156"/>
    </location>
</feature>
<comment type="function">
    <text evidence="9">Part of the binding-protein-dependent transport system for D-xylose. Probably responsible for the translocation of the substrate across the membrane.</text>
</comment>
<keyword evidence="2" id="KW-0813">Transport</keyword>
<evidence type="ECO:0000313" key="13">
    <source>
        <dbReference type="Proteomes" id="UP000215367"/>
    </source>
</evidence>
<feature type="transmembrane region" description="Helical" evidence="11">
    <location>
        <begin position="188"/>
        <end position="206"/>
    </location>
</feature>
<dbReference type="Proteomes" id="UP000215367">
    <property type="component" value="Unassembled WGS sequence"/>
</dbReference>
<feature type="transmembrane region" description="Helical" evidence="11">
    <location>
        <begin position="251"/>
        <end position="268"/>
    </location>
</feature>
<feature type="transmembrane region" description="Helical" evidence="11">
    <location>
        <begin position="106"/>
        <end position="129"/>
    </location>
</feature>
<evidence type="ECO:0000313" key="12">
    <source>
        <dbReference type="EMBL" id="OYD83472.1"/>
    </source>
</evidence>
<keyword evidence="6 11" id="KW-0812">Transmembrane</keyword>
<evidence type="ECO:0000256" key="6">
    <source>
        <dbReference type="ARBA" id="ARBA00022692"/>
    </source>
</evidence>